<reference evidence="8 9" key="1">
    <citation type="submission" date="2019-05" db="EMBL/GenBank/DDBJ databases">
        <authorList>
            <person name="Lee S.D."/>
        </authorList>
    </citation>
    <scope>NUCLEOTIDE SEQUENCE [LARGE SCALE GENOMIC DNA]</scope>
    <source>
        <strain evidence="8 9">YC2-7</strain>
    </source>
</reference>
<comment type="caution">
    <text evidence="8">The sequence shown here is derived from an EMBL/GenBank/DDBJ whole genome shotgun (WGS) entry which is preliminary data.</text>
</comment>
<evidence type="ECO:0000313" key="9">
    <source>
        <dbReference type="Proteomes" id="UP000535543"/>
    </source>
</evidence>
<organism evidence="8 9">
    <name type="scientific">Antrihabitans stalactiti</name>
    <dbReference type="NCBI Taxonomy" id="2584121"/>
    <lineage>
        <taxon>Bacteria</taxon>
        <taxon>Bacillati</taxon>
        <taxon>Actinomycetota</taxon>
        <taxon>Actinomycetes</taxon>
        <taxon>Mycobacteriales</taxon>
        <taxon>Nocardiaceae</taxon>
        <taxon>Antrihabitans</taxon>
    </lineage>
</organism>
<protein>
    <recommendedName>
        <fullName evidence="6">Mutator family transposase</fullName>
    </recommendedName>
</protein>
<evidence type="ECO:0000256" key="6">
    <source>
        <dbReference type="RuleBase" id="RU365089"/>
    </source>
</evidence>
<dbReference type="PANTHER" id="PTHR33217">
    <property type="entry name" value="TRANSPOSASE FOR INSERTION SEQUENCE ELEMENT IS1081"/>
    <property type="match status" value="1"/>
</dbReference>
<dbReference type="GO" id="GO:0006313">
    <property type="term" value="P:DNA transposition"/>
    <property type="evidence" value="ECO:0007669"/>
    <property type="project" value="UniProtKB-UniRule"/>
</dbReference>
<dbReference type="InterPro" id="IPR001207">
    <property type="entry name" value="Transposase_mutator"/>
</dbReference>
<gene>
    <name evidence="8" type="ORF">FGL95_21335</name>
</gene>
<dbReference type="PANTHER" id="PTHR33217:SF9">
    <property type="entry name" value="MUTATOR FAMILY TRANSPOSASE"/>
    <property type="match status" value="1"/>
</dbReference>
<keyword evidence="6" id="KW-0814">Transposable element</keyword>
<keyword evidence="9" id="KW-1185">Reference proteome</keyword>
<evidence type="ECO:0000313" key="8">
    <source>
        <dbReference type="EMBL" id="NMN97584.1"/>
    </source>
</evidence>
<accession>A0A848KKT2</accession>
<evidence type="ECO:0000256" key="4">
    <source>
        <dbReference type="ARBA" id="ARBA00023125"/>
    </source>
</evidence>
<reference evidence="8 9" key="2">
    <citation type="submission" date="2020-06" db="EMBL/GenBank/DDBJ databases">
        <title>Antribacter stalactiti gen. nov., sp. nov., a new member of the family Nacardiaceae isolated from a cave.</title>
        <authorList>
            <person name="Kim I.S."/>
        </authorList>
    </citation>
    <scope>NUCLEOTIDE SEQUENCE [LARGE SCALE GENOMIC DNA]</scope>
    <source>
        <strain evidence="8 9">YC2-7</strain>
    </source>
</reference>
<dbReference type="Pfam" id="PF00872">
    <property type="entry name" value="Transposase_mut"/>
    <property type="match status" value="1"/>
</dbReference>
<evidence type="ECO:0000256" key="5">
    <source>
        <dbReference type="ARBA" id="ARBA00023172"/>
    </source>
</evidence>
<dbReference type="PROSITE" id="PS01007">
    <property type="entry name" value="TRANSPOSASE_MUTATOR"/>
    <property type="match status" value="1"/>
</dbReference>
<dbReference type="NCBIfam" id="NF033543">
    <property type="entry name" value="transpos_IS256"/>
    <property type="match status" value="1"/>
</dbReference>
<dbReference type="AlphaFoldDB" id="A0A848KKT2"/>
<dbReference type="GO" id="GO:0003677">
    <property type="term" value="F:DNA binding"/>
    <property type="evidence" value="ECO:0007669"/>
    <property type="project" value="UniProtKB-UniRule"/>
</dbReference>
<dbReference type="Proteomes" id="UP000535543">
    <property type="component" value="Unassembled WGS sequence"/>
</dbReference>
<evidence type="ECO:0000256" key="3">
    <source>
        <dbReference type="ARBA" id="ARBA00022578"/>
    </source>
</evidence>
<proteinExistence type="inferred from homology"/>
<evidence type="ECO:0000256" key="1">
    <source>
        <dbReference type="ARBA" id="ARBA00002190"/>
    </source>
</evidence>
<name>A0A848KKT2_9NOCA</name>
<keyword evidence="3 6" id="KW-0815">Transposition</keyword>
<dbReference type="GO" id="GO:0004803">
    <property type="term" value="F:transposase activity"/>
    <property type="evidence" value="ECO:0007669"/>
    <property type="project" value="UniProtKB-UniRule"/>
</dbReference>
<evidence type="ECO:0000256" key="7">
    <source>
        <dbReference type="SAM" id="MobiDB-lite"/>
    </source>
</evidence>
<comment type="function">
    <text evidence="1 6">Required for the transposition of the insertion element.</text>
</comment>
<comment type="similarity">
    <text evidence="2 6">Belongs to the transposase mutator family.</text>
</comment>
<dbReference type="RefSeq" id="WP_169590519.1">
    <property type="nucleotide sequence ID" value="NZ_VCQU01000007.1"/>
</dbReference>
<feature type="region of interest" description="Disordered" evidence="7">
    <location>
        <begin position="419"/>
        <end position="438"/>
    </location>
</feature>
<sequence>MLKVVHATDSSNADGDVPVRSLLDEIVRDGARQMLAAALQAEVAAYIDQFADQVDENGHRLVVRNGSHHQRDVLTAAGAVTVQAPRVNDKRVDPDSGERQRFASAILPAWTRKSPQMNEVLPLLYLHGLSTSDFGPALEQFLGSGAGLSAASITRLTAQWQDEAKAFGERDLSGTDFVYLWVDGIHLKVRLEQEKLCLLVMIGVRADGRKEVVALTDGYRESTESWADLLRSCRRRGMTAPVLAVGDGALGFWKALREVFPQTREQRCWFHKQANVLAALPKSAHPGALAAMKEIYNAEDIDKAQVAIKAFAVDYQAKYPKAVAKITDDADVLLEFYKYPAEHWVHLRTTNPIESTFATVRLRTKVTKSPGSRAAGIAMSYKLIDAAQLRWRAVNAPHLVALVRTGAVFHKGKLLERPTDITPEASTTEPETAESEVA</sequence>
<keyword evidence="4 6" id="KW-0238">DNA-binding</keyword>
<dbReference type="EMBL" id="VCQU01000007">
    <property type="protein sequence ID" value="NMN97584.1"/>
    <property type="molecule type" value="Genomic_DNA"/>
</dbReference>
<keyword evidence="5 6" id="KW-0233">DNA recombination</keyword>
<evidence type="ECO:0000256" key="2">
    <source>
        <dbReference type="ARBA" id="ARBA00010961"/>
    </source>
</evidence>